<proteinExistence type="predicted"/>
<reference evidence="2 5" key="2">
    <citation type="submission" date="2022-10" db="EMBL/GenBank/DDBJ databases">
        <title>Human gut microbiome strain richness.</title>
        <authorList>
            <person name="Chen-Liaw A."/>
        </authorList>
    </citation>
    <scope>NUCLEOTIDE SEQUENCE [LARGE SCALE GENOMIC DNA]</scope>
    <source>
        <strain evidence="2 5">D53st1_B1_D53t1_180928</strain>
    </source>
</reference>
<dbReference type="InterPro" id="IPR029044">
    <property type="entry name" value="Nucleotide-diphossugar_trans"/>
</dbReference>
<evidence type="ECO:0000259" key="1">
    <source>
        <dbReference type="Pfam" id="PF00535"/>
    </source>
</evidence>
<evidence type="ECO:0000313" key="2">
    <source>
        <dbReference type="EMBL" id="MDC1793200.1"/>
    </source>
</evidence>
<evidence type="ECO:0000313" key="3">
    <source>
        <dbReference type="EMBL" id="RGJ94309.1"/>
    </source>
</evidence>
<dbReference type="GO" id="GO:0016758">
    <property type="term" value="F:hexosyltransferase activity"/>
    <property type="evidence" value="ECO:0007669"/>
    <property type="project" value="UniProtKB-ARBA"/>
</dbReference>
<protein>
    <submittedName>
        <fullName evidence="3">Glycosyltransferase</fullName>
        <ecNumber evidence="2">2.4.-.-</ecNumber>
    </submittedName>
</protein>
<dbReference type="CDD" id="cd00761">
    <property type="entry name" value="Glyco_tranf_GTA_type"/>
    <property type="match status" value="1"/>
</dbReference>
<dbReference type="AlphaFoldDB" id="A0A8B2YW07"/>
<gene>
    <name evidence="3" type="ORF">DXD40_08065</name>
    <name evidence="2" type="ORF">POY73_03510</name>
</gene>
<reference evidence="3 4" key="1">
    <citation type="submission" date="2018-08" db="EMBL/GenBank/DDBJ databases">
        <title>A genome reference for cultivated species of the human gut microbiota.</title>
        <authorList>
            <person name="Zou Y."/>
            <person name="Xue W."/>
            <person name="Luo G."/>
        </authorList>
    </citation>
    <scope>NUCLEOTIDE SEQUENCE [LARGE SCALE GENOMIC DNA]</scope>
    <source>
        <strain evidence="3 4">TM04-30</strain>
    </source>
</reference>
<keyword evidence="3" id="KW-0808">Transferase</keyword>
<organism evidence="3 4">
    <name type="scientific">Bacteroides uniformis</name>
    <dbReference type="NCBI Taxonomy" id="820"/>
    <lineage>
        <taxon>Bacteria</taxon>
        <taxon>Pseudomonadati</taxon>
        <taxon>Bacteroidota</taxon>
        <taxon>Bacteroidia</taxon>
        <taxon>Bacteroidales</taxon>
        <taxon>Bacteroidaceae</taxon>
        <taxon>Bacteroides</taxon>
    </lineage>
</organism>
<dbReference type="Pfam" id="PF00535">
    <property type="entry name" value="Glycos_transf_2"/>
    <property type="match status" value="1"/>
</dbReference>
<dbReference type="SUPFAM" id="SSF53448">
    <property type="entry name" value="Nucleotide-diphospho-sugar transferases"/>
    <property type="match status" value="1"/>
</dbReference>
<evidence type="ECO:0000313" key="5">
    <source>
        <dbReference type="Proteomes" id="UP001215818"/>
    </source>
</evidence>
<dbReference type="EMBL" id="QSPV01000005">
    <property type="protein sequence ID" value="RGJ94309.1"/>
    <property type="molecule type" value="Genomic_DNA"/>
</dbReference>
<dbReference type="Proteomes" id="UP001215818">
    <property type="component" value="Unassembled WGS sequence"/>
</dbReference>
<dbReference type="EMBL" id="JAQNRK010000002">
    <property type="protein sequence ID" value="MDC1793200.1"/>
    <property type="molecule type" value="Genomic_DNA"/>
</dbReference>
<dbReference type="Proteomes" id="UP000260844">
    <property type="component" value="Unassembled WGS sequence"/>
</dbReference>
<name>A0A8B2YW07_BACUN</name>
<comment type="caution">
    <text evidence="3">The sequence shown here is derived from an EMBL/GenBank/DDBJ whole genome shotgun (WGS) entry which is preliminary data.</text>
</comment>
<dbReference type="RefSeq" id="WP_117689008.1">
    <property type="nucleotide sequence ID" value="NZ_CALNHV010000002.1"/>
</dbReference>
<dbReference type="PANTHER" id="PTHR22916">
    <property type="entry name" value="GLYCOSYLTRANSFERASE"/>
    <property type="match status" value="1"/>
</dbReference>
<dbReference type="InterPro" id="IPR001173">
    <property type="entry name" value="Glyco_trans_2-like"/>
</dbReference>
<dbReference type="PANTHER" id="PTHR22916:SF3">
    <property type="entry name" value="UDP-GLCNAC:BETAGAL BETA-1,3-N-ACETYLGLUCOSAMINYLTRANSFERASE-LIKE PROTEIN 1"/>
    <property type="match status" value="1"/>
</dbReference>
<evidence type="ECO:0000313" key="4">
    <source>
        <dbReference type="Proteomes" id="UP000260844"/>
    </source>
</evidence>
<sequence>MEISVIIPHRNSTSTLSRLLDSIPYDDDVEVIVVDNSVIKVCRDDICSKRKYTLIYSDPNKGAGCARNVGLSIASGKWVFFADADDYFSAEAFLSFQKYYSSANEIVFFKSRGIYDDTGEPSQRSDHYNRLIDEFVEDDSKEINLRLLFSVPWAKLIKKDLIDRHNISFEEILASNDINFSVKTGYYAKKVAIDNTVVYIVTTNRGSLTNRKDINTIRSRYSAYIRRNRFLKENGLGSMQQSVMYFIYIAFQSSPKHFLSFLAEAIRERQNIFIGYSKWLMSFISSRNKENTDKKYIVK</sequence>
<dbReference type="Gene3D" id="3.90.550.10">
    <property type="entry name" value="Spore Coat Polysaccharide Biosynthesis Protein SpsA, Chain A"/>
    <property type="match status" value="1"/>
</dbReference>
<feature type="domain" description="Glycosyltransferase 2-like" evidence="1">
    <location>
        <begin position="4"/>
        <end position="156"/>
    </location>
</feature>
<dbReference type="EC" id="2.4.-.-" evidence="2"/>
<keyword evidence="2" id="KW-0328">Glycosyltransferase</keyword>
<accession>A0A8B2YW07</accession>